<dbReference type="Gene3D" id="2.40.50.1020">
    <property type="entry name" value="LytTr DNA-binding domain"/>
    <property type="match status" value="1"/>
</dbReference>
<dbReference type="InterPro" id="IPR001789">
    <property type="entry name" value="Sig_transdc_resp-reg_receiver"/>
</dbReference>
<feature type="modified residue" description="4-aspartylphosphate" evidence="1">
    <location>
        <position position="57"/>
    </location>
</feature>
<name>A0A941F2F0_9BACT</name>
<accession>A0A941F2F0</accession>
<dbReference type="Gene3D" id="3.40.50.2300">
    <property type="match status" value="1"/>
</dbReference>
<feature type="domain" description="Response regulatory" evidence="2">
    <location>
        <begin position="4"/>
        <end position="118"/>
    </location>
</feature>
<evidence type="ECO:0000259" key="2">
    <source>
        <dbReference type="PROSITE" id="PS50110"/>
    </source>
</evidence>
<dbReference type="GO" id="GO:0000156">
    <property type="term" value="F:phosphorelay response regulator activity"/>
    <property type="evidence" value="ECO:0007669"/>
    <property type="project" value="InterPro"/>
</dbReference>
<dbReference type="GO" id="GO:0003677">
    <property type="term" value="F:DNA binding"/>
    <property type="evidence" value="ECO:0007669"/>
    <property type="project" value="InterPro"/>
</dbReference>
<dbReference type="Proteomes" id="UP000679220">
    <property type="component" value="Unassembled WGS sequence"/>
</dbReference>
<dbReference type="SMART" id="SM00448">
    <property type="entry name" value="REC"/>
    <property type="match status" value="1"/>
</dbReference>
<dbReference type="Pfam" id="PF00072">
    <property type="entry name" value="Response_reg"/>
    <property type="match status" value="1"/>
</dbReference>
<dbReference type="FunFam" id="3.40.50.2300:FF:000361">
    <property type="entry name" value="Two-component system response regulator"/>
    <property type="match status" value="1"/>
</dbReference>
<dbReference type="InterPro" id="IPR007492">
    <property type="entry name" value="LytTR_DNA-bd_dom"/>
</dbReference>
<evidence type="ECO:0000256" key="1">
    <source>
        <dbReference type="PROSITE-ProRule" id="PRU00169"/>
    </source>
</evidence>
<dbReference type="SMART" id="SM00850">
    <property type="entry name" value="LytTR"/>
    <property type="match status" value="1"/>
</dbReference>
<dbReference type="EMBL" id="JAGTAR010000009">
    <property type="protein sequence ID" value="MBR8535511.1"/>
    <property type="molecule type" value="Genomic_DNA"/>
</dbReference>
<feature type="domain" description="HTH LytTR-type" evidence="3">
    <location>
        <begin position="160"/>
        <end position="267"/>
    </location>
</feature>
<protein>
    <submittedName>
        <fullName evidence="4">Response regulator transcription factor</fullName>
    </submittedName>
</protein>
<dbReference type="PANTHER" id="PTHR37299">
    <property type="entry name" value="TRANSCRIPTIONAL REGULATOR-RELATED"/>
    <property type="match status" value="1"/>
</dbReference>
<dbReference type="PROSITE" id="PS50110">
    <property type="entry name" value="RESPONSE_REGULATORY"/>
    <property type="match status" value="1"/>
</dbReference>
<dbReference type="SUPFAM" id="SSF52172">
    <property type="entry name" value="CheY-like"/>
    <property type="match status" value="1"/>
</dbReference>
<organism evidence="4 5">
    <name type="scientific">Carboxylicivirga sediminis</name>
    <dbReference type="NCBI Taxonomy" id="2006564"/>
    <lineage>
        <taxon>Bacteria</taxon>
        <taxon>Pseudomonadati</taxon>
        <taxon>Bacteroidota</taxon>
        <taxon>Bacteroidia</taxon>
        <taxon>Marinilabiliales</taxon>
        <taxon>Marinilabiliaceae</taxon>
        <taxon>Carboxylicivirga</taxon>
    </lineage>
</organism>
<dbReference type="InterPro" id="IPR046947">
    <property type="entry name" value="LytR-like"/>
</dbReference>
<evidence type="ECO:0000313" key="5">
    <source>
        <dbReference type="Proteomes" id="UP000679220"/>
    </source>
</evidence>
<reference evidence="4" key="1">
    <citation type="journal article" date="2018" name="Int. J. Syst. Evol. Microbiol.">
        <title>Carboxylicivirga sediminis sp. nov., isolated from coastal sediment.</title>
        <authorList>
            <person name="Wang F.Q."/>
            <person name="Ren L.H."/>
            <person name="Zou R.J."/>
            <person name="Sun Y.Z."/>
            <person name="Liu X.J."/>
            <person name="Jiang F."/>
            <person name="Liu L.J."/>
        </authorList>
    </citation>
    <scope>NUCLEOTIDE SEQUENCE</scope>
    <source>
        <strain evidence="4">JR1</strain>
    </source>
</reference>
<reference evidence="4" key="2">
    <citation type="submission" date="2021-04" db="EMBL/GenBank/DDBJ databases">
        <authorList>
            <person name="Zhang T."/>
            <person name="Zhang Y."/>
            <person name="Lu D."/>
            <person name="Zuo D."/>
            <person name="Du Z."/>
        </authorList>
    </citation>
    <scope>NUCLEOTIDE SEQUENCE</scope>
    <source>
        <strain evidence="4">JR1</strain>
    </source>
</reference>
<dbReference type="AlphaFoldDB" id="A0A941F2F0"/>
<dbReference type="RefSeq" id="WP_212189434.1">
    <property type="nucleotide sequence ID" value="NZ_JAGTAR010000009.1"/>
</dbReference>
<dbReference type="Pfam" id="PF04397">
    <property type="entry name" value="LytTR"/>
    <property type="match status" value="1"/>
</dbReference>
<evidence type="ECO:0000259" key="3">
    <source>
        <dbReference type="PROSITE" id="PS50930"/>
    </source>
</evidence>
<proteinExistence type="predicted"/>
<keyword evidence="5" id="KW-1185">Reference proteome</keyword>
<dbReference type="InterPro" id="IPR011006">
    <property type="entry name" value="CheY-like_superfamily"/>
</dbReference>
<comment type="caution">
    <text evidence="4">The sequence shown here is derived from an EMBL/GenBank/DDBJ whole genome shotgun (WGS) entry which is preliminary data.</text>
</comment>
<dbReference type="PANTHER" id="PTHR37299:SF1">
    <property type="entry name" value="STAGE 0 SPORULATION PROTEIN A HOMOLOG"/>
    <property type="match status" value="1"/>
</dbReference>
<keyword evidence="1" id="KW-0597">Phosphoprotein</keyword>
<gene>
    <name evidence="4" type="ORF">KDU71_08065</name>
</gene>
<dbReference type="PROSITE" id="PS50930">
    <property type="entry name" value="HTH_LYTTR"/>
    <property type="match status" value="1"/>
</dbReference>
<sequence length="267" mass="30973">MEINIIIVEDEIHSGEMLRDMIAEIRPSWKVKAMLQSVSETVDYLKTHEHPQIIFLDIELADGNCFSIFEQIEVEESGIIFTTAYNEFALKAFNLNSIDYLLKPIKEEELERAITKFEKAIEVINNLHEGESPKKQADVIDYTELARSIAKTQGGYRKRFLIARRDAFFKLGVEDVAYFYFDARVTFAVTFEGKQHILNQSLDKLEEELDPEKFFRSNRQTIINVDAIERFESYFSGKLVVKLVNGLNDKVMISRAKAGPFKEWMNH</sequence>
<evidence type="ECO:0000313" key="4">
    <source>
        <dbReference type="EMBL" id="MBR8535511.1"/>
    </source>
</evidence>